<keyword evidence="3" id="KW-1185">Reference proteome</keyword>
<evidence type="ECO:0000256" key="1">
    <source>
        <dbReference type="SAM" id="Phobius"/>
    </source>
</evidence>
<accession>A0A1E5GRV7</accession>
<dbReference type="AlphaFoldDB" id="A0A1E5GRV7"/>
<comment type="caution">
    <text evidence="2">The sequence shown here is derived from an EMBL/GenBank/DDBJ whole genome shotgun (WGS) entry which is preliminary data.</text>
</comment>
<keyword evidence="1" id="KW-1133">Transmembrane helix</keyword>
<dbReference type="Proteomes" id="UP000094764">
    <property type="component" value="Unassembled WGS sequence"/>
</dbReference>
<protein>
    <submittedName>
        <fullName evidence="2">Uncharacterized protein</fullName>
    </submittedName>
</protein>
<organism evidence="2 3">
    <name type="scientific">Enterococcus quebecensis</name>
    <dbReference type="NCBI Taxonomy" id="903983"/>
    <lineage>
        <taxon>Bacteria</taxon>
        <taxon>Bacillati</taxon>
        <taxon>Bacillota</taxon>
        <taxon>Bacilli</taxon>
        <taxon>Lactobacillales</taxon>
        <taxon>Enterococcaceae</taxon>
        <taxon>Enterococcus</taxon>
    </lineage>
</organism>
<feature type="transmembrane region" description="Helical" evidence="1">
    <location>
        <begin position="20"/>
        <end position="42"/>
    </location>
</feature>
<keyword evidence="1" id="KW-0472">Membrane</keyword>
<evidence type="ECO:0000313" key="3">
    <source>
        <dbReference type="Proteomes" id="UP000094764"/>
    </source>
</evidence>
<reference evidence="3" key="1">
    <citation type="submission" date="2016-09" db="EMBL/GenBank/DDBJ databases">
        <authorList>
            <person name="Gulvik C.A."/>
        </authorList>
    </citation>
    <scope>NUCLEOTIDE SEQUENCE [LARGE SCALE GENOMIC DNA]</scope>
    <source>
        <strain evidence="3">LMG 26306</strain>
    </source>
</reference>
<feature type="transmembrane region" description="Helical" evidence="1">
    <location>
        <begin position="48"/>
        <end position="70"/>
    </location>
</feature>
<sequence length="87" mass="10312">MKKLLNYYRVTDKLYNESSYKIKITINVATFITALLIKKILLENVDDLLSFIMGVLSFLMFFPLYSYLFYRLEKSSLVSQKGLIRRN</sequence>
<gene>
    <name evidence="2" type="ORF">BCR23_08250</name>
</gene>
<proteinExistence type="predicted"/>
<name>A0A1E5GRV7_9ENTE</name>
<dbReference type="EMBL" id="MIKB01000015">
    <property type="protein sequence ID" value="OEG15451.1"/>
    <property type="molecule type" value="Genomic_DNA"/>
</dbReference>
<evidence type="ECO:0000313" key="2">
    <source>
        <dbReference type="EMBL" id="OEG15451.1"/>
    </source>
</evidence>
<dbReference type="STRING" id="903983.BCR23_08250"/>
<keyword evidence="1" id="KW-0812">Transmembrane</keyword>